<dbReference type="EMBL" id="BDOQ01000004">
    <property type="protein sequence ID" value="GBG13941.1"/>
    <property type="molecule type" value="Genomic_DNA"/>
</dbReference>
<evidence type="ECO:0000313" key="4">
    <source>
        <dbReference type="Proteomes" id="UP000245081"/>
    </source>
</evidence>
<organism evidence="3 4">
    <name type="scientific">Novimethylophilus kurashikiensis</name>
    <dbReference type="NCBI Taxonomy" id="1825523"/>
    <lineage>
        <taxon>Bacteria</taxon>
        <taxon>Pseudomonadati</taxon>
        <taxon>Pseudomonadota</taxon>
        <taxon>Betaproteobacteria</taxon>
        <taxon>Nitrosomonadales</taxon>
        <taxon>Methylophilaceae</taxon>
        <taxon>Novimethylophilus</taxon>
    </lineage>
</organism>
<feature type="compositionally biased region" description="Low complexity" evidence="1">
    <location>
        <begin position="82"/>
        <end position="91"/>
    </location>
</feature>
<keyword evidence="2" id="KW-0812">Transmembrane</keyword>
<keyword evidence="2" id="KW-0472">Membrane</keyword>
<proteinExistence type="predicted"/>
<dbReference type="Proteomes" id="UP000245081">
    <property type="component" value="Unassembled WGS sequence"/>
</dbReference>
<dbReference type="RefSeq" id="WP_109015150.1">
    <property type="nucleotide sequence ID" value="NZ_BDOQ01000004.1"/>
</dbReference>
<name>A0A2R5FB76_9PROT</name>
<feature type="compositionally biased region" description="Acidic residues" evidence="1">
    <location>
        <begin position="92"/>
        <end position="101"/>
    </location>
</feature>
<accession>A0A2R5FB76</accession>
<evidence type="ECO:0000313" key="3">
    <source>
        <dbReference type="EMBL" id="GBG13941.1"/>
    </source>
</evidence>
<dbReference type="AlphaFoldDB" id="A0A2R5FB76"/>
<keyword evidence="4" id="KW-1185">Reference proteome</keyword>
<sequence>MIRDIVPALAVGLILGLLGHPLLGIIFAGFVWVFLRLRRNPVNRTSEAISSVPFDDYTAPTLENASEFSGKGGTFGGGGASGSWDGSTDSGDSGDSDSSGD</sequence>
<evidence type="ECO:0000256" key="2">
    <source>
        <dbReference type="SAM" id="Phobius"/>
    </source>
</evidence>
<comment type="caution">
    <text evidence="3">The sequence shown here is derived from an EMBL/GenBank/DDBJ whole genome shotgun (WGS) entry which is preliminary data.</text>
</comment>
<feature type="compositionally biased region" description="Gly residues" evidence="1">
    <location>
        <begin position="70"/>
        <end position="81"/>
    </location>
</feature>
<reference evidence="3 4" key="1">
    <citation type="journal article" date="2018" name="Environ. Microbiol.">
        <title>Isolation and genomic characterization of Novimethylophilus kurashikiensis gen. nov. sp. nov., a new lanthanide-dependent methylotrophic species of Methylophilaceae.</title>
        <authorList>
            <person name="Lv H."/>
            <person name="Sahin N."/>
            <person name="Tani A."/>
        </authorList>
    </citation>
    <scope>NUCLEOTIDE SEQUENCE [LARGE SCALE GENOMIC DNA]</scope>
    <source>
        <strain evidence="3 4">La2-4</strain>
    </source>
</reference>
<evidence type="ECO:0000256" key="1">
    <source>
        <dbReference type="SAM" id="MobiDB-lite"/>
    </source>
</evidence>
<feature type="transmembrane region" description="Helical" evidence="2">
    <location>
        <begin position="6"/>
        <end position="35"/>
    </location>
</feature>
<keyword evidence="2" id="KW-1133">Transmembrane helix</keyword>
<gene>
    <name evidence="3" type="ORF">NMK_1493</name>
</gene>
<feature type="region of interest" description="Disordered" evidence="1">
    <location>
        <begin position="65"/>
        <end position="101"/>
    </location>
</feature>
<protein>
    <submittedName>
        <fullName evidence="3">Multidrug transporter AcrB</fullName>
    </submittedName>
</protein>